<dbReference type="AlphaFoldDB" id="A0A1X3RP37"/>
<feature type="domain" description="DUF2726" evidence="1">
    <location>
        <begin position="81"/>
        <end position="194"/>
    </location>
</feature>
<comment type="caution">
    <text evidence="2">The sequence shown here is derived from an EMBL/GenBank/DDBJ whole genome shotgun (WGS) entry which is preliminary data.</text>
</comment>
<gene>
    <name evidence="2" type="ORF">AU511_14660</name>
    <name evidence="3" type="ORF">AU512_02605</name>
</gene>
<dbReference type="OrthoDB" id="5679025at2"/>
<evidence type="ECO:0000313" key="5">
    <source>
        <dbReference type="Proteomes" id="UP000194040"/>
    </source>
</evidence>
<evidence type="ECO:0000259" key="1">
    <source>
        <dbReference type="Pfam" id="PF10881"/>
    </source>
</evidence>
<evidence type="ECO:0000313" key="4">
    <source>
        <dbReference type="Proteomes" id="UP000194020"/>
    </source>
</evidence>
<sequence length="210" mass="24040">MNDTPTIIGKGLVNFMDIKDWLLFIGGAYLVVSYTRSKGKPQAPRIPPSEPKTYQSERIIRSAANQHDQLYFVSNNDFGRKKLMNKDEYCLFKKIEKLLNDRHCYYRIFPQVSLGEILCSKDKNAYSSINSKRVDFVIINAYGDPCAVVEFQGTGHYQGNATTRDAVKKEACRRAGIKYFEIYHDYSSDDIEQIGRYLNSTVSHQPTPIS</sequence>
<dbReference type="Proteomes" id="UP000194040">
    <property type="component" value="Unassembled WGS sequence"/>
</dbReference>
<dbReference type="EMBL" id="LUTQ01000004">
    <property type="protein sequence ID" value="OSN11579.1"/>
    <property type="molecule type" value="Genomic_DNA"/>
</dbReference>
<dbReference type="Proteomes" id="UP000194020">
    <property type="component" value="Unassembled WGS sequence"/>
</dbReference>
<accession>A0A1X3RP37</accession>
<dbReference type="Pfam" id="PF10881">
    <property type="entry name" value="DUF2726"/>
    <property type="match status" value="1"/>
</dbReference>
<evidence type="ECO:0000313" key="2">
    <source>
        <dbReference type="EMBL" id="OSN03557.1"/>
    </source>
</evidence>
<keyword evidence="5" id="KW-1185">Reference proteome</keyword>
<protein>
    <recommendedName>
        <fullName evidence="1">DUF2726 domain-containing protein</fullName>
    </recommendedName>
</protein>
<dbReference type="RefSeq" id="WP_100052950.1">
    <property type="nucleotide sequence ID" value="NZ_LUTP01000052.1"/>
</dbReference>
<dbReference type="EMBL" id="LUTP01000052">
    <property type="protein sequence ID" value="OSN03557.1"/>
    <property type="molecule type" value="Genomic_DNA"/>
</dbReference>
<evidence type="ECO:0000313" key="3">
    <source>
        <dbReference type="EMBL" id="OSN11579.1"/>
    </source>
</evidence>
<organism evidence="2 4">
    <name type="scientific">Lonsdalea iberica</name>
    <dbReference type="NCBI Taxonomy" id="1082703"/>
    <lineage>
        <taxon>Bacteria</taxon>
        <taxon>Pseudomonadati</taxon>
        <taxon>Pseudomonadota</taxon>
        <taxon>Gammaproteobacteria</taxon>
        <taxon>Enterobacterales</taxon>
        <taxon>Pectobacteriaceae</taxon>
        <taxon>Lonsdalea</taxon>
    </lineage>
</organism>
<proteinExistence type="predicted"/>
<reference evidence="4 5" key="1">
    <citation type="submission" date="2016-02" db="EMBL/GenBank/DDBJ databases">
        <title>Species-wide whole genome sequencing reveals diversity, host range in Lonsdalea quercina.</title>
        <authorList>
            <person name="Li Y."/>
        </authorList>
    </citation>
    <scope>NUCLEOTIDE SEQUENCE [LARGE SCALE GENOMIC DNA]</scope>
    <source>
        <strain evidence="2 4">LMG 26264</strain>
        <strain evidence="3 5">LMG 26265</strain>
    </source>
</reference>
<name>A0A1X3RP37_9GAMM</name>
<dbReference type="InterPro" id="IPR024402">
    <property type="entry name" value="DUF2726"/>
</dbReference>